<feature type="transmembrane region" description="Helical" evidence="7">
    <location>
        <begin position="59"/>
        <end position="79"/>
    </location>
</feature>
<dbReference type="NCBIfam" id="TIGR00786">
    <property type="entry name" value="dctM"/>
    <property type="match status" value="1"/>
</dbReference>
<comment type="subunit">
    <text evidence="7">The complex comprises the extracytoplasmic solute receptor protein and the two transmembrane proteins.</text>
</comment>
<keyword evidence="7" id="KW-0813">Transport</keyword>
<comment type="similarity">
    <text evidence="7">Belongs to the TRAP transporter large permease family.</text>
</comment>
<sequence>MGVLEIGLLYTAFTLVLLFSGMPIAFALGSSALTFMFLFMPSSNLGMIAETIFGELDNFTLLTIPLFILMGAAIGKTRASVDLYESAYRWLYKVPGSLGVANVAGCTIFSALCGSSPATCAAIGGIGIPEMRKRGYSSGLASGLIAAGGTLGILIPPSITLIIYGVIAEQSIGKLFVAGIIPGLLLALLFACWVVVQFLHERKQAQAGSGHASSGELLKEESFSWAERFESLPRLLPFLLLIGMIMFAMYGGMGTPSEVAGLGAFGAMILVALLYGCYRWNDIKAILLGSARESCMIMMIMAMAFLFTYVMSYLRISQSAAEWLISLEMSKWALLFWVNILLLGLGFFLPPVAIILMVTPVILPAILAAGFDPIWFGIILTINMELGLITPPVGLNLFVINGIAPDISFGEIARGILPFIAIMCLYIILLAVFPEIVTALPNMFYD</sequence>
<reference evidence="9" key="1">
    <citation type="submission" date="2021-04" db="EMBL/GenBank/DDBJ databases">
        <title>Oceanospirillales bacteria with DddD are important DMSP degraders in coastal seawater.</title>
        <authorList>
            <person name="Liu J."/>
        </authorList>
    </citation>
    <scope>NUCLEOTIDE SEQUENCE</scope>
    <source>
        <strain evidence="9">D13-4</strain>
    </source>
</reference>
<gene>
    <name evidence="9" type="ORF">KDW96_17545</name>
</gene>
<evidence type="ECO:0000256" key="5">
    <source>
        <dbReference type="ARBA" id="ARBA00022989"/>
    </source>
</evidence>
<dbReference type="InterPro" id="IPR010656">
    <property type="entry name" value="DctM"/>
</dbReference>
<keyword evidence="2" id="KW-1003">Cell membrane</keyword>
<evidence type="ECO:0000256" key="7">
    <source>
        <dbReference type="RuleBase" id="RU369079"/>
    </source>
</evidence>
<dbReference type="EMBL" id="CP073346">
    <property type="protein sequence ID" value="UTW06950.1"/>
    <property type="molecule type" value="Genomic_DNA"/>
</dbReference>
<accession>A0ABY5H6K7</accession>
<dbReference type="PANTHER" id="PTHR33362:SF5">
    <property type="entry name" value="C4-DICARBOXYLATE TRAP TRANSPORTER LARGE PERMEASE PROTEIN DCTM"/>
    <property type="match status" value="1"/>
</dbReference>
<evidence type="ECO:0000256" key="3">
    <source>
        <dbReference type="ARBA" id="ARBA00022519"/>
    </source>
</evidence>
<dbReference type="RefSeq" id="WP_255837516.1">
    <property type="nucleotide sequence ID" value="NZ_CP073346.1"/>
</dbReference>
<protein>
    <recommendedName>
        <fullName evidence="7">TRAP transporter large permease protein</fullName>
    </recommendedName>
</protein>
<feature type="transmembrane region" description="Helical" evidence="7">
    <location>
        <begin position="361"/>
        <end position="380"/>
    </location>
</feature>
<evidence type="ECO:0000313" key="9">
    <source>
        <dbReference type="EMBL" id="UTW06950.1"/>
    </source>
</evidence>
<feature type="transmembrane region" description="Helical" evidence="7">
    <location>
        <begin position="296"/>
        <end position="314"/>
    </location>
</feature>
<feature type="transmembrane region" description="Helical" evidence="7">
    <location>
        <begin position="259"/>
        <end position="276"/>
    </location>
</feature>
<evidence type="ECO:0000256" key="2">
    <source>
        <dbReference type="ARBA" id="ARBA00022475"/>
    </source>
</evidence>
<comment type="subcellular location">
    <subcellularLocation>
        <location evidence="1 7">Cell inner membrane</location>
        <topology evidence="1 7">Multi-pass membrane protein</topology>
    </subcellularLocation>
</comment>
<dbReference type="PIRSF" id="PIRSF006066">
    <property type="entry name" value="HI0050"/>
    <property type="match status" value="1"/>
</dbReference>
<name>A0ABY5H6K7_9PSED</name>
<keyword evidence="5 7" id="KW-1133">Transmembrane helix</keyword>
<feature type="transmembrane region" description="Helical" evidence="7">
    <location>
        <begin position="334"/>
        <end position="354"/>
    </location>
</feature>
<evidence type="ECO:0000313" key="10">
    <source>
        <dbReference type="Proteomes" id="UP001059672"/>
    </source>
</evidence>
<keyword evidence="6 7" id="KW-0472">Membrane</keyword>
<feature type="transmembrane region" description="Helical" evidence="7">
    <location>
        <begin position="416"/>
        <end position="437"/>
    </location>
</feature>
<evidence type="ECO:0000256" key="4">
    <source>
        <dbReference type="ARBA" id="ARBA00022692"/>
    </source>
</evidence>
<dbReference type="PANTHER" id="PTHR33362">
    <property type="entry name" value="SIALIC ACID TRAP TRANSPORTER PERMEASE PROTEIN SIAT-RELATED"/>
    <property type="match status" value="1"/>
</dbReference>
<keyword evidence="3 7" id="KW-0997">Cell inner membrane</keyword>
<feature type="domain" description="TRAP C4-dicarboxylate transport system permease DctM subunit" evidence="8">
    <location>
        <begin position="14"/>
        <end position="436"/>
    </location>
</feature>
<comment type="function">
    <text evidence="7">Part of the tripartite ATP-independent periplasmic (TRAP) transport system.</text>
</comment>
<dbReference type="Pfam" id="PF06808">
    <property type="entry name" value="DctM"/>
    <property type="match status" value="1"/>
</dbReference>
<evidence type="ECO:0000256" key="6">
    <source>
        <dbReference type="ARBA" id="ARBA00023136"/>
    </source>
</evidence>
<feature type="transmembrane region" description="Helical" evidence="7">
    <location>
        <begin position="235"/>
        <end position="253"/>
    </location>
</feature>
<feature type="transmembrane region" description="Helical" evidence="7">
    <location>
        <begin position="176"/>
        <end position="196"/>
    </location>
</feature>
<dbReference type="InterPro" id="IPR004681">
    <property type="entry name" value="TRAP_DctM"/>
</dbReference>
<keyword evidence="4 7" id="KW-0812">Transmembrane</keyword>
<evidence type="ECO:0000259" key="8">
    <source>
        <dbReference type="Pfam" id="PF06808"/>
    </source>
</evidence>
<feature type="transmembrane region" description="Helical" evidence="7">
    <location>
        <begin position="12"/>
        <end position="39"/>
    </location>
</feature>
<dbReference type="Proteomes" id="UP001059672">
    <property type="component" value="Chromosome"/>
</dbReference>
<organism evidence="9 10">
    <name type="scientific">Pseudomonas benzenivorans</name>
    <dbReference type="NCBI Taxonomy" id="556533"/>
    <lineage>
        <taxon>Bacteria</taxon>
        <taxon>Pseudomonadati</taxon>
        <taxon>Pseudomonadota</taxon>
        <taxon>Gammaproteobacteria</taxon>
        <taxon>Pseudomonadales</taxon>
        <taxon>Pseudomonadaceae</taxon>
        <taxon>Pseudomonas</taxon>
    </lineage>
</organism>
<keyword evidence="10" id="KW-1185">Reference proteome</keyword>
<feature type="transmembrane region" description="Helical" evidence="7">
    <location>
        <begin position="386"/>
        <end position="404"/>
    </location>
</feature>
<feature type="transmembrane region" description="Helical" evidence="7">
    <location>
        <begin position="140"/>
        <end position="164"/>
    </location>
</feature>
<proteinExistence type="inferred from homology"/>
<evidence type="ECO:0000256" key="1">
    <source>
        <dbReference type="ARBA" id="ARBA00004429"/>
    </source>
</evidence>